<dbReference type="OrthoDB" id="123181at2759"/>
<evidence type="ECO:0008006" key="4">
    <source>
        <dbReference type="Google" id="ProtNLM"/>
    </source>
</evidence>
<dbReference type="Proteomes" id="UP000294530">
    <property type="component" value="Unassembled WGS sequence"/>
</dbReference>
<dbReference type="SUPFAM" id="SSF52540">
    <property type="entry name" value="P-loop containing nucleoside triphosphate hydrolases"/>
    <property type="match status" value="1"/>
</dbReference>
<dbReference type="AlphaFoldDB" id="A0A976IKP8"/>
<protein>
    <recommendedName>
        <fullName evidence="4">ABC transporter family G domain-containing protein</fullName>
    </recommendedName>
</protein>
<reference evidence="2 3" key="1">
    <citation type="journal article" date="2021" name="Genome Biol.">
        <title>AFLAP: assembly-free linkage analysis pipeline using k-mers from genome sequencing data.</title>
        <authorList>
            <person name="Fletcher K."/>
            <person name="Zhang L."/>
            <person name="Gil J."/>
            <person name="Han R."/>
            <person name="Cavanaugh K."/>
            <person name="Michelmore R."/>
        </authorList>
    </citation>
    <scope>NUCLEOTIDE SEQUENCE [LARGE SCALE GENOMIC DNA]</scope>
    <source>
        <strain evidence="2 3">SF5</strain>
    </source>
</reference>
<dbReference type="KEGG" id="blac:94352176"/>
<name>A0A976IKP8_BRELC</name>
<dbReference type="GeneID" id="94352176"/>
<keyword evidence="3" id="KW-1185">Reference proteome</keyword>
<keyword evidence="1" id="KW-0813">Transport</keyword>
<dbReference type="PANTHER" id="PTHR19241">
    <property type="entry name" value="ATP-BINDING CASSETTE TRANSPORTER"/>
    <property type="match status" value="1"/>
</dbReference>
<dbReference type="Gene3D" id="3.40.50.300">
    <property type="entry name" value="P-loop containing nucleotide triphosphate hydrolases"/>
    <property type="match status" value="1"/>
</dbReference>
<comment type="caution">
    <text evidence="2">The sequence shown here is derived from an EMBL/GenBank/DDBJ whole genome shotgun (WGS) entry which is preliminary data.</text>
</comment>
<sequence>MLVGGLSVAQKKRVTIDVKVVANPSILFLDEPISGLEIGSALIVMRGVQSIVRTGYTVLCTIHQRREEYTAYFGDLGDDSVMMLEYFESSPGTMEIRPQLSTALRRWLRGASCDY</sequence>
<accession>A0A976IKP8</accession>
<gene>
    <name evidence="2" type="ORF">CCR75_008453</name>
</gene>
<dbReference type="InterPro" id="IPR027417">
    <property type="entry name" value="P-loop_NTPase"/>
</dbReference>
<evidence type="ECO:0000313" key="2">
    <source>
        <dbReference type="EMBL" id="TDH73604.1"/>
    </source>
</evidence>
<proteinExistence type="predicted"/>
<dbReference type="EMBL" id="SHOA02000001">
    <property type="protein sequence ID" value="TDH73604.1"/>
    <property type="molecule type" value="Genomic_DNA"/>
</dbReference>
<dbReference type="RefSeq" id="XP_067823102.1">
    <property type="nucleotide sequence ID" value="XM_067966505.1"/>
</dbReference>
<evidence type="ECO:0000313" key="3">
    <source>
        <dbReference type="Proteomes" id="UP000294530"/>
    </source>
</evidence>
<organism evidence="2 3">
    <name type="scientific">Bremia lactucae</name>
    <name type="common">Lettuce downy mildew</name>
    <dbReference type="NCBI Taxonomy" id="4779"/>
    <lineage>
        <taxon>Eukaryota</taxon>
        <taxon>Sar</taxon>
        <taxon>Stramenopiles</taxon>
        <taxon>Oomycota</taxon>
        <taxon>Peronosporomycetes</taxon>
        <taxon>Peronosporales</taxon>
        <taxon>Peronosporaceae</taxon>
        <taxon>Bremia</taxon>
    </lineage>
</organism>
<evidence type="ECO:0000256" key="1">
    <source>
        <dbReference type="ARBA" id="ARBA00022448"/>
    </source>
</evidence>